<gene>
    <name evidence="1" type="ORF">OWV82_001260</name>
</gene>
<dbReference type="EMBL" id="CM051394">
    <property type="protein sequence ID" value="KAJ4728305.1"/>
    <property type="molecule type" value="Genomic_DNA"/>
</dbReference>
<name>A0ACC1YWY2_MELAZ</name>
<reference evidence="1 2" key="1">
    <citation type="journal article" date="2023" name="Science">
        <title>Complex scaffold remodeling in plant triterpene biosynthesis.</title>
        <authorList>
            <person name="De La Pena R."/>
            <person name="Hodgson H."/>
            <person name="Liu J.C."/>
            <person name="Stephenson M.J."/>
            <person name="Martin A.C."/>
            <person name="Owen C."/>
            <person name="Harkess A."/>
            <person name="Leebens-Mack J."/>
            <person name="Jimenez L.E."/>
            <person name="Osbourn A."/>
            <person name="Sattely E.S."/>
        </authorList>
    </citation>
    <scope>NUCLEOTIDE SEQUENCE [LARGE SCALE GENOMIC DNA]</scope>
    <source>
        <strain evidence="2">cv. JPN11</strain>
        <tissue evidence="1">Leaf</tissue>
    </source>
</reference>
<keyword evidence="2" id="KW-1185">Reference proteome</keyword>
<organism evidence="1 2">
    <name type="scientific">Melia azedarach</name>
    <name type="common">Chinaberry tree</name>
    <dbReference type="NCBI Taxonomy" id="155640"/>
    <lineage>
        <taxon>Eukaryota</taxon>
        <taxon>Viridiplantae</taxon>
        <taxon>Streptophyta</taxon>
        <taxon>Embryophyta</taxon>
        <taxon>Tracheophyta</taxon>
        <taxon>Spermatophyta</taxon>
        <taxon>Magnoliopsida</taxon>
        <taxon>eudicotyledons</taxon>
        <taxon>Gunneridae</taxon>
        <taxon>Pentapetalae</taxon>
        <taxon>rosids</taxon>
        <taxon>malvids</taxon>
        <taxon>Sapindales</taxon>
        <taxon>Meliaceae</taxon>
        <taxon>Melia</taxon>
    </lineage>
</organism>
<proteinExistence type="predicted"/>
<comment type="caution">
    <text evidence="1">The sequence shown here is derived from an EMBL/GenBank/DDBJ whole genome shotgun (WGS) entry which is preliminary data.</text>
</comment>
<accession>A0ACC1YWY2</accession>
<protein>
    <submittedName>
        <fullName evidence="1">Protein JASON</fullName>
    </submittedName>
</protein>
<sequence>MGCFLACFGSSKDRKHRKRRHKVQPRENQRNSSYNPVPVQSTVSSVQEYSEKPVIPLSEVGVKSEEQSSSTGSRKKVTFDANVKTYEHVLPEEVADSLPESVEDGNKEKEMEENSVKSTQSQSSSEASSITSSSGSYPPNHRYQNCRESDDELDYEDSDIDDDDGEDEDDDGVLDYDDAYEDENDEFVESRIAGRNLDSKEIDSSVVISGLDEEEARPIMVNRAARNRSGYVHSVLNPVENLTQWKAVKARGKPPLKPRKENFTVDQEPQRASFSLEASFNELSLSFKSKPEHQSKKANQEAAVDASLSNWLSSSETTPMNKSSGTTVSLTTTPEKIMSQGSANSLRSQDDRPILGALTLEEIKQFSASSPRKSPSRSPDEMPIIGTVGTYWSPTSSAKDSGATSSYKGIPNTTSKYREDKKVNWHSTPFETRLERALGAAASYSATHTADAR</sequence>
<evidence type="ECO:0000313" key="1">
    <source>
        <dbReference type="EMBL" id="KAJ4728305.1"/>
    </source>
</evidence>
<dbReference type="Proteomes" id="UP001164539">
    <property type="component" value="Chromosome 1"/>
</dbReference>
<evidence type="ECO:0000313" key="2">
    <source>
        <dbReference type="Proteomes" id="UP001164539"/>
    </source>
</evidence>